<dbReference type="KEGG" id="csto:CGC58_11035"/>
<keyword evidence="1" id="KW-0436">Ligase</keyword>
<dbReference type="GO" id="GO:0016874">
    <property type="term" value="F:ligase activity"/>
    <property type="evidence" value="ECO:0007669"/>
    <property type="project" value="UniProtKB-KW"/>
</dbReference>
<dbReference type="EMBL" id="CP022387">
    <property type="protein sequence ID" value="ATA90211.1"/>
    <property type="molecule type" value="Genomic_DNA"/>
</dbReference>
<organism evidence="1 2">
    <name type="scientific">Capnocytophaga stomatis</name>
    <dbReference type="NCBI Taxonomy" id="1848904"/>
    <lineage>
        <taxon>Bacteria</taxon>
        <taxon>Pseudomonadati</taxon>
        <taxon>Bacteroidota</taxon>
        <taxon>Flavobacteriia</taxon>
        <taxon>Flavobacteriales</taxon>
        <taxon>Flavobacteriaceae</taxon>
        <taxon>Capnocytophaga</taxon>
    </lineage>
</organism>
<dbReference type="InterPro" id="IPR036565">
    <property type="entry name" value="Mur-like_cat_sf"/>
</dbReference>
<dbReference type="SUPFAM" id="SSF53623">
    <property type="entry name" value="MurD-like peptide ligases, catalytic domain"/>
    <property type="match status" value="1"/>
</dbReference>
<dbReference type="RefSeq" id="WP_095896755.1">
    <property type="nucleotide sequence ID" value="NZ_BOQF01000005.1"/>
</dbReference>
<dbReference type="PANTHER" id="PTHR43445">
    <property type="entry name" value="UDP-N-ACETYLMURAMATE--L-ALANINE LIGASE-RELATED"/>
    <property type="match status" value="1"/>
</dbReference>
<gene>
    <name evidence="1" type="ORF">CGC58_11035</name>
</gene>
<dbReference type="AlphaFoldDB" id="A0A250FYY0"/>
<protein>
    <submittedName>
        <fullName evidence="1">Mur ligase</fullName>
    </submittedName>
</protein>
<dbReference type="Gene3D" id="3.40.1190.10">
    <property type="entry name" value="Mur-like, catalytic domain"/>
    <property type="match status" value="1"/>
</dbReference>
<dbReference type="InterPro" id="IPR050061">
    <property type="entry name" value="MurCDEF_pg_biosynth"/>
</dbReference>
<dbReference type="GO" id="GO:0005524">
    <property type="term" value="F:ATP binding"/>
    <property type="evidence" value="ECO:0007669"/>
    <property type="project" value="InterPro"/>
</dbReference>
<dbReference type="Proteomes" id="UP000217348">
    <property type="component" value="Chromosome"/>
</dbReference>
<accession>A0A250FYY0</accession>
<dbReference type="OrthoDB" id="9804126at2"/>
<reference evidence="2" key="1">
    <citation type="submission" date="2017-06" db="EMBL/GenBank/DDBJ databases">
        <title>Capnocytophaga spp. assemblies.</title>
        <authorList>
            <person name="Gulvik C.A."/>
        </authorList>
    </citation>
    <scope>NUCLEOTIDE SEQUENCE [LARGE SCALE GENOMIC DNA]</scope>
    <source>
        <strain evidence="2">H2177</strain>
    </source>
</reference>
<name>A0A250FYY0_9FLAO</name>
<sequence>MRVHFIFSEDIVLQNLMSELSKTDIVTSKNEEITTEIDLVVVSTEISETHPDILKASNLGLKTIFYPEFIHEYFKNKTRVVITGSKGKENVLAMVLHTMNFHDVPVSYFLENPINGKQFQLIEDAEFVLIEGDENLISNSNSQAKFLSYQPTVALITGISSEENSEKYSNFIDSLTKGGILIYNEEDSLLKNIVKTSENPVRKLEYKTPDYQTDGKSLFLLTDEGQLLLKNIQPQEVINVEGAKWVCQNMGIDEVDFYEAMVSFS</sequence>
<dbReference type="PANTHER" id="PTHR43445:SF3">
    <property type="entry name" value="UDP-N-ACETYLMURAMATE--L-ALANINE LIGASE"/>
    <property type="match status" value="1"/>
</dbReference>
<evidence type="ECO:0000313" key="1">
    <source>
        <dbReference type="EMBL" id="ATA90211.1"/>
    </source>
</evidence>
<proteinExistence type="predicted"/>
<evidence type="ECO:0000313" key="2">
    <source>
        <dbReference type="Proteomes" id="UP000217348"/>
    </source>
</evidence>